<dbReference type="Proteomes" id="UP001144471">
    <property type="component" value="Unassembled WGS sequence"/>
</dbReference>
<dbReference type="EMBL" id="BSDY01000001">
    <property type="protein sequence ID" value="GLI54850.1"/>
    <property type="molecule type" value="Genomic_DNA"/>
</dbReference>
<feature type="transmembrane region" description="Helical" evidence="1">
    <location>
        <begin position="35"/>
        <end position="57"/>
    </location>
</feature>
<keyword evidence="1" id="KW-0812">Transmembrane</keyword>
<keyword evidence="1" id="KW-0472">Membrane</keyword>
<gene>
    <name evidence="2" type="ORF">PM10SUCC1_03650</name>
</gene>
<evidence type="ECO:0000313" key="2">
    <source>
        <dbReference type="EMBL" id="GLI54850.1"/>
    </source>
</evidence>
<organism evidence="2 3">
    <name type="scientific">Propionigenium maris DSM 9537</name>
    <dbReference type="NCBI Taxonomy" id="1123000"/>
    <lineage>
        <taxon>Bacteria</taxon>
        <taxon>Fusobacteriati</taxon>
        <taxon>Fusobacteriota</taxon>
        <taxon>Fusobacteriia</taxon>
        <taxon>Fusobacteriales</taxon>
        <taxon>Fusobacteriaceae</taxon>
        <taxon>Propionigenium</taxon>
    </lineage>
</organism>
<feature type="transmembrane region" description="Helical" evidence="1">
    <location>
        <begin position="292"/>
        <end position="312"/>
    </location>
</feature>
<sequence length="405" mass="47882">MKILKKYKLFRREKTPCNEIEADYEKNMDTLRRKLMIRLISGIFGTSLLLLLVFTMVSIRSIDSMLVENFITKLNRSRDERILATEEYYRRIEREMAEGVRSYAAEGSTDFIDKSISRYREMGVDEVALLNGEYRILYQSVEREWLPIKKEIKSLRFQDPLYINKLTIDNDTTYQHIYYKFFQPGGGEYYLYFKLNNSYLNRILARSTFKADILNDEFYVVASNRELESTEYVINDVSKKMLDGRVGIDSFKGELYSYSFIELDETSVYLQVYEDEAVYKAPLTRYKTKISLLWIIAMAGTLTVVVFIKLSAESYSTGAARISVEREGDKRYKFLKRELIDIFDDLEEIEGSLNKLDEFTKNLDTIKGRILHQNKHFIERVREDERIIERVSSHEELKEKIKDKL</sequence>
<accession>A0A9W6GIM3</accession>
<name>A0A9W6GIM3_9FUSO</name>
<dbReference type="RefSeq" id="WP_281832924.1">
    <property type="nucleotide sequence ID" value="NZ_BSDY01000001.1"/>
</dbReference>
<evidence type="ECO:0000313" key="3">
    <source>
        <dbReference type="Proteomes" id="UP001144471"/>
    </source>
</evidence>
<proteinExistence type="predicted"/>
<keyword evidence="1" id="KW-1133">Transmembrane helix</keyword>
<dbReference type="AlphaFoldDB" id="A0A9W6GIM3"/>
<comment type="caution">
    <text evidence="2">The sequence shown here is derived from an EMBL/GenBank/DDBJ whole genome shotgun (WGS) entry which is preliminary data.</text>
</comment>
<reference evidence="2" key="1">
    <citation type="submission" date="2022-12" db="EMBL/GenBank/DDBJ databases">
        <title>Reference genome sequencing for broad-spectrum identification of bacterial and archaeal isolates by mass spectrometry.</title>
        <authorList>
            <person name="Sekiguchi Y."/>
            <person name="Tourlousse D.M."/>
        </authorList>
    </citation>
    <scope>NUCLEOTIDE SEQUENCE</scope>
    <source>
        <strain evidence="2">10succ1</strain>
    </source>
</reference>
<protein>
    <submittedName>
        <fullName evidence="2">Uncharacterized protein</fullName>
    </submittedName>
</protein>
<evidence type="ECO:0000256" key="1">
    <source>
        <dbReference type="SAM" id="Phobius"/>
    </source>
</evidence>
<keyword evidence="3" id="KW-1185">Reference proteome</keyword>